<dbReference type="EMBL" id="JAAGLQ010000661">
    <property type="protein sequence ID" value="NEA19961.1"/>
    <property type="molecule type" value="Genomic_DNA"/>
</dbReference>
<organism evidence="2 3">
    <name type="scientific">Streptomyces halstedii</name>
    <dbReference type="NCBI Taxonomy" id="1944"/>
    <lineage>
        <taxon>Bacteria</taxon>
        <taxon>Bacillati</taxon>
        <taxon>Actinomycetota</taxon>
        <taxon>Actinomycetes</taxon>
        <taxon>Kitasatosporales</taxon>
        <taxon>Streptomycetaceae</taxon>
        <taxon>Streptomyces</taxon>
    </lineage>
</organism>
<comment type="caution">
    <text evidence="2">The sequence shown here is derived from an EMBL/GenBank/DDBJ whole genome shotgun (WGS) entry which is preliminary data.</text>
</comment>
<dbReference type="AlphaFoldDB" id="A0A6N9U7Z3"/>
<proteinExistence type="predicted"/>
<protein>
    <submittedName>
        <fullName evidence="2">Uncharacterized protein</fullName>
    </submittedName>
</protein>
<evidence type="ECO:0000313" key="3">
    <source>
        <dbReference type="Proteomes" id="UP000471293"/>
    </source>
</evidence>
<gene>
    <name evidence="2" type="ORF">G3I29_31825</name>
</gene>
<evidence type="ECO:0000256" key="1">
    <source>
        <dbReference type="SAM" id="MobiDB-lite"/>
    </source>
</evidence>
<evidence type="ECO:0000313" key="2">
    <source>
        <dbReference type="EMBL" id="NEA19961.1"/>
    </source>
</evidence>
<dbReference type="RefSeq" id="WP_164349602.1">
    <property type="nucleotide sequence ID" value="NZ_JAAGLQ010000661.1"/>
</dbReference>
<name>A0A6N9U7Z3_STRHA</name>
<reference evidence="2 3" key="1">
    <citation type="submission" date="2020-01" db="EMBL/GenBank/DDBJ databases">
        <title>Insect and environment-associated Actinomycetes.</title>
        <authorList>
            <person name="Currrie C."/>
            <person name="Chevrette M."/>
            <person name="Carlson C."/>
            <person name="Stubbendieck R."/>
            <person name="Wendt-Pienkowski E."/>
        </authorList>
    </citation>
    <scope>NUCLEOTIDE SEQUENCE [LARGE SCALE GENOMIC DNA]</scope>
    <source>
        <strain evidence="2 3">SID11342</strain>
    </source>
</reference>
<feature type="region of interest" description="Disordered" evidence="1">
    <location>
        <begin position="1"/>
        <end position="59"/>
    </location>
</feature>
<feature type="compositionally biased region" description="Low complexity" evidence="1">
    <location>
        <begin position="1"/>
        <end position="16"/>
    </location>
</feature>
<accession>A0A6N9U7Z3</accession>
<dbReference type="Proteomes" id="UP000471293">
    <property type="component" value="Unassembled WGS sequence"/>
</dbReference>
<sequence length="59" mass="6133">MNSVSPSLAVPALLPPQRHGERTPQPDADALDGALAQVERVGAADSARDARDYATAPTH</sequence>